<dbReference type="GO" id="GO:0004104">
    <property type="term" value="F:cholinesterase activity"/>
    <property type="evidence" value="ECO:0007669"/>
    <property type="project" value="InterPro"/>
</dbReference>
<dbReference type="EC" id="3.1.1.-" evidence="5"/>
<protein>
    <recommendedName>
        <fullName evidence="5">Carboxylic ester hydrolase</fullName>
        <ecNumber evidence="5">3.1.1.-</ecNumber>
    </recommendedName>
</protein>
<name>A0A229UVY2_9BACL</name>
<dbReference type="InterPro" id="IPR019826">
    <property type="entry name" value="Carboxylesterase_B_AS"/>
</dbReference>
<dbReference type="InterPro" id="IPR002018">
    <property type="entry name" value="CarbesteraseB"/>
</dbReference>
<dbReference type="Gene3D" id="3.40.50.1820">
    <property type="entry name" value="alpha/beta hydrolase"/>
    <property type="match status" value="1"/>
</dbReference>
<dbReference type="PANTHER" id="PTHR43918:SF4">
    <property type="entry name" value="CARBOXYLIC ESTER HYDROLASE"/>
    <property type="match status" value="1"/>
</dbReference>
<reference evidence="7 8" key="1">
    <citation type="submission" date="2017-07" db="EMBL/GenBank/DDBJ databases">
        <title>Genome sequencing and assembly of Paenibacillus rigui.</title>
        <authorList>
            <person name="Mayilraj S."/>
        </authorList>
    </citation>
    <scope>NUCLEOTIDE SEQUENCE [LARGE SCALE GENOMIC DNA]</scope>
    <source>
        <strain evidence="7 8">JCM 16352</strain>
    </source>
</reference>
<dbReference type="RefSeq" id="WP_094014148.1">
    <property type="nucleotide sequence ID" value="NZ_NMQW01000009.1"/>
</dbReference>
<feature type="active site" description="Charge relay system" evidence="4">
    <location>
        <position position="319"/>
    </location>
</feature>
<keyword evidence="3" id="KW-1015">Disulfide bond</keyword>
<dbReference type="InterPro" id="IPR029058">
    <property type="entry name" value="AB_hydrolase_fold"/>
</dbReference>
<keyword evidence="8" id="KW-1185">Reference proteome</keyword>
<evidence type="ECO:0000313" key="7">
    <source>
        <dbReference type="EMBL" id="OXM87049.1"/>
    </source>
</evidence>
<comment type="caution">
    <text evidence="7">The sequence shown here is derived from an EMBL/GenBank/DDBJ whole genome shotgun (WGS) entry which is preliminary data.</text>
</comment>
<evidence type="ECO:0000256" key="4">
    <source>
        <dbReference type="PIRSR" id="PIRSR600997-1"/>
    </source>
</evidence>
<dbReference type="PRINTS" id="PR00878">
    <property type="entry name" value="CHOLNESTRASE"/>
</dbReference>
<dbReference type="Pfam" id="PF00135">
    <property type="entry name" value="COesterase"/>
    <property type="match status" value="1"/>
</dbReference>
<dbReference type="InterPro" id="IPR000997">
    <property type="entry name" value="Cholinesterase"/>
</dbReference>
<dbReference type="EMBL" id="NMQW01000009">
    <property type="protein sequence ID" value="OXM87049.1"/>
    <property type="molecule type" value="Genomic_DNA"/>
</dbReference>
<dbReference type="PROSITE" id="PS00122">
    <property type="entry name" value="CARBOXYLESTERASE_B_1"/>
    <property type="match status" value="1"/>
</dbReference>
<dbReference type="OrthoDB" id="9775851at2"/>
<dbReference type="ESTHER" id="9bacl-a0a229uvy2">
    <property type="family name" value="Carb_B_Bacteria"/>
</dbReference>
<gene>
    <name evidence="7" type="ORF">CF651_06950</name>
</gene>
<evidence type="ECO:0000313" key="8">
    <source>
        <dbReference type="Proteomes" id="UP000215509"/>
    </source>
</evidence>
<feature type="domain" description="Carboxylesterase type B" evidence="6">
    <location>
        <begin position="6"/>
        <end position="477"/>
    </location>
</feature>
<evidence type="ECO:0000256" key="2">
    <source>
        <dbReference type="ARBA" id="ARBA00022801"/>
    </source>
</evidence>
<dbReference type="PANTHER" id="PTHR43918">
    <property type="entry name" value="ACETYLCHOLINESTERASE"/>
    <property type="match status" value="1"/>
</dbReference>
<dbReference type="AlphaFoldDB" id="A0A229UVY2"/>
<dbReference type="InterPro" id="IPR050654">
    <property type="entry name" value="AChE-related_enzymes"/>
</dbReference>
<accession>A0A229UVY2</accession>
<evidence type="ECO:0000256" key="5">
    <source>
        <dbReference type="RuleBase" id="RU361235"/>
    </source>
</evidence>
<dbReference type="Proteomes" id="UP000215509">
    <property type="component" value="Unassembled WGS sequence"/>
</dbReference>
<keyword evidence="2 5" id="KW-0378">Hydrolase</keyword>
<evidence type="ECO:0000259" key="6">
    <source>
        <dbReference type="Pfam" id="PF00135"/>
    </source>
</evidence>
<sequence>MRNESGIVQTSLGSLQGIRWKDIVQFRGVPYAEAPEGEPRFSRARPVSAWTGIRDASNHGFIAPQPPSPLRHTIGDSTELPQGEDCLSLTISTPAIDKEKRPVVVWLHGGHYMTGAGSLDWYDGAELSKAGNIVTVGVNYRLGAFGFLYYPEVSDGKMGIYDILTALKWVQNHIACFGGDPDQVTVMGQSSGAHVIMCLLAMQEARGLFHRAILQSAPAGLTPLSEAKAWEHTNRLLEILNVDQRNSKDIITQLNTMSPIPILQATGKIAQEIARFGQVVLPFMPVFDSLSTTDRFIEMAAKGAGEAGIDLIIGTNREEASALFGSIKALDPALVNEHFLALTGKEDAIEQYRWRRPGHTHIDLLTDLVTEYTIRFPSLRLAEAAQKSGSRTWVYQFDWAPQGSPFKACHGIEVPFVFGNFEACREAPILQGANPEVVADLSAAIRRAWLGFIRTGNPGVSIPWPSYEPNQRQTMRYATVIGAVGDLAGINHFQKESE</sequence>
<proteinExistence type="inferred from homology"/>
<feature type="active site" description="Charge relay system" evidence="4">
    <location>
        <position position="410"/>
    </location>
</feature>
<comment type="similarity">
    <text evidence="1 5">Belongs to the type-B carboxylesterase/lipase family.</text>
</comment>
<organism evidence="7 8">
    <name type="scientific">Paenibacillus rigui</name>
    <dbReference type="NCBI Taxonomy" id="554312"/>
    <lineage>
        <taxon>Bacteria</taxon>
        <taxon>Bacillati</taxon>
        <taxon>Bacillota</taxon>
        <taxon>Bacilli</taxon>
        <taxon>Bacillales</taxon>
        <taxon>Paenibacillaceae</taxon>
        <taxon>Paenibacillus</taxon>
    </lineage>
</organism>
<evidence type="ECO:0000256" key="3">
    <source>
        <dbReference type="ARBA" id="ARBA00023157"/>
    </source>
</evidence>
<evidence type="ECO:0000256" key="1">
    <source>
        <dbReference type="ARBA" id="ARBA00005964"/>
    </source>
</evidence>
<dbReference type="SUPFAM" id="SSF53474">
    <property type="entry name" value="alpha/beta-Hydrolases"/>
    <property type="match status" value="1"/>
</dbReference>
<feature type="active site" description="Acyl-ester intermediate" evidence="4">
    <location>
        <position position="190"/>
    </location>
</feature>